<evidence type="ECO:0000256" key="1">
    <source>
        <dbReference type="SAM" id="Phobius"/>
    </source>
</evidence>
<name>A0A3B1AW37_9ZZZZ</name>
<sequence>MIIQSILLLIPAIQVGIVFTAMAVVGYLMVSHAVTRLFGKKYA</sequence>
<keyword evidence="1" id="KW-0812">Transmembrane</keyword>
<gene>
    <name evidence="2" type="ORF">MNBD_GAMMA26-2603</name>
</gene>
<accession>A0A3B1AW37</accession>
<keyword evidence="1" id="KW-1133">Transmembrane helix</keyword>
<reference evidence="2" key="1">
    <citation type="submission" date="2018-06" db="EMBL/GenBank/DDBJ databases">
        <authorList>
            <person name="Zhirakovskaya E."/>
        </authorList>
    </citation>
    <scope>NUCLEOTIDE SEQUENCE</scope>
</reference>
<feature type="transmembrane region" description="Helical" evidence="1">
    <location>
        <begin position="6"/>
        <end position="30"/>
    </location>
</feature>
<dbReference type="AlphaFoldDB" id="A0A3B1AW37"/>
<keyword evidence="1" id="KW-0472">Membrane</keyword>
<proteinExistence type="predicted"/>
<protein>
    <submittedName>
        <fullName evidence="2">Uncharacterized protein</fullName>
    </submittedName>
</protein>
<organism evidence="2">
    <name type="scientific">hydrothermal vent metagenome</name>
    <dbReference type="NCBI Taxonomy" id="652676"/>
    <lineage>
        <taxon>unclassified sequences</taxon>
        <taxon>metagenomes</taxon>
        <taxon>ecological metagenomes</taxon>
    </lineage>
</organism>
<dbReference type="EMBL" id="UOFX01000069">
    <property type="protein sequence ID" value="VAX10246.1"/>
    <property type="molecule type" value="Genomic_DNA"/>
</dbReference>
<evidence type="ECO:0000313" key="2">
    <source>
        <dbReference type="EMBL" id="VAX10246.1"/>
    </source>
</evidence>